<proteinExistence type="predicted"/>
<evidence type="ECO:0000313" key="2">
    <source>
        <dbReference type="EMBL" id="GFG29747.1"/>
    </source>
</evidence>
<feature type="region of interest" description="Disordered" evidence="1">
    <location>
        <begin position="78"/>
        <end position="113"/>
    </location>
</feature>
<name>A0A6L2PI46_COPFO</name>
<protein>
    <submittedName>
        <fullName evidence="2">Uncharacterized protein</fullName>
    </submittedName>
</protein>
<dbReference type="OrthoDB" id="6497308at2759"/>
<dbReference type="AlphaFoldDB" id="A0A6L2PI46"/>
<dbReference type="FunCoup" id="A0A6L2PI46">
    <property type="interactions" value="31"/>
</dbReference>
<feature type="compositionally biased region" description="Low complexity" evidence="1">
    <location>
        <begin position="588"/>
        <end position="601"/>
    </location>
</feature>
<accession>A0A6L2PI46</accession>
<keyword evidence="3" id="KW-1185">Reference proteome</keyword>
<evidence type="ECO:0000313" key="3">
    <source>
        <dbReference type="Proteomes" id="UP000502823"/>
    </source>
</evidence>
<sequence>MALPSVAALTTSAKPATTLPALGNVTVKQERPDEAEIRELAAKMVEANKAKMATSAARPVGQGGQVQQHIVQPGQPGIMHYLQRGSNGQTKPSTEKDKKSGTGGESDKKPPCDEDSVRGRFGWVTLGKCHIPFIFRYGEKYCAVRMVEMKLLNKYLSYLHSDIYSCTCIRSYYITDPEARLLNEVNIRHCENQFGRDPFTSKDLVVRLQDAGEFYNFLDVCYNKLLLSSSNPKDKCGFIRINGESVVPYTVRDGFKYVPLFYFEGETDNLKLKAEKLEGWDLAYLKFCCKVQGIRNELFASETCSVISLSDIKSYFPPGTVFEDYWPSKVVDSQLLLASNKGSTAVTSAGMWTKQPGLPPTQQQQHSVIANTTVHHQVASSNKVVTALSQPTAQQRTATLPSATVAPPVNLSAAAVQAVCNGWAGLVGGQPAFQPGMVPQPGHVIRMSQPPISMHNLNPTSNSVPRSYNPVRPRPAPQYYPQVSLPVPMAPSQQSHMAVAQPPPLVRVTGAPPTIGSSCTYNSSPGLSSMQNVSQSSLHLMGLPDPSHHQMLPPPPHTSSLLHSQHSPHYTPPVVGSPQAQQRHTPPNNNSSTNSNNSNSNKFPPPLIPVNGTSRYTSPSGIYSSGADVIDLSSPPQSPHRPNVGNGRNSSTTPTNNSDASSPCGRKLIQIGETATSGSHIPYQVQKALVEGKMVPCINSKPFIYSELLMTLPDLVTHFFPSVHLSSCRQVLQDVLGLDLYRGNRQQMNILRESGKCQSINDILPLVQVRDVMQFMPQMKYMFSRMNAVGEENPSKRQRTS</sequence>
<dbReference type="EMBL" id="BLKM01003820">
    <property type="protein sequence ID" value="GFG29747.1"/>
    <property type="molecule type" value="Genomic_DNA"/>
</dbReference>
<dbReference type="InParanoid" id="A0A6L2PI46"/>
<feature type="compositionally biased region" description="Polar residues" evidence="1">
    <location>
        <begin position="611"/>
        <end position="623"/>
    </location>
</feature>
<feature type="compositionally biased region" description="Polar residues" evidence="1">
    <location>
        <begin position="646"/>
        <end position="661"/>
    </location>
</feature>
<feature type="compositionally biased region" description="Low complexity" evidence="1">
    <location>
        <begin position="558"/>
        <end position="569"/>
    </location>
</feature>
<comment type="caution">
    <text evidence="2">The sequence shown here is derived from an EMBL/GenBank/DDBJ whole genome shotgun (WGS) entry which is preliminary data.</text>
</comment>
<feature type="compositionally biased region" description="Basic and acidic residues" evidence="1">
    <location>
        <begin position="93"/>
        <end position="113"/>
    </location>
</feature>
<organism evidence="2 3">
    <name type="scientific">Coptotermes formosanus</name>
    <name type="common">Formosan subterranean termite</name>
    <dbReference type="NCBI Taxonomy" id="36987"/>
    <lineage>
        <taxon>Eukaryota</taxon>
        <taxon>Metazoa</taxon>
        <taxon>Ecdysozoa</taxon>
        <taxon>Arthropoda</taxon>
        <taxon>Hexapoda</taxon>
        <taxon>Insecta</taxon>
        <taxon>Pterygota</taxon>
        <taxon>Neoptera</taxon>
        <taxon>Polyneoptera</taxon>
        <taxon>Dictyoptera</taxon>
        <taxon>Blattodea</taxon>
        <taxon>Blattoidea</taxon>
        <taxon>Termitoidae</taxon>
        <taxon>Rhinotermitidae</taxon>
        <taxon>Coptotermes</taxon>
    </lineage>
</organism>
<evidence type="ECO:0000256" key="1">
    <source>
        <dbReference type="SAM" id="MobiDB-lite"/>
    </source>
</evidence>
<feature type="compositionally biased region" description="Polar residues" evidence="1">
    <location>
        <begin position="578"/>
        <end position="587"/>
    </location>
</feature>
<reference evidence="3" key="1">
    <citation type="submission" date="2020-01" db="EMBL/GenBank/DDBJ databases">
        <title>Draft genome sequence of the Termite Coptotermes fromosanus.</title>
        <authorList>
            <person name="Itakura S."/>
            <person name="Yosikawa Y."/>
            <person name="Umezawa K."/>
        </authorList>
    </citation>
    <scope>NUCLEOTIDE SEQUENCE [LARGE SCALE GENOMIC DNA]</scope>
</reference>
<dbReference type="Proteomes" id="UP000502823">
    <property type="component" value="Unassembled WGS sequence"/>
</dbReference>
<feature type="region of interest" description="Disordered" evidence="1">
    <location>
        <begin position="538"/>
        <end position="665"/>
    </location>
</feature>
<gene>
    <name evidence="2" type="ORF">Cfor_03323</name>
</gene>